<keyword evidence="1" id="KW-0813">Transport</keyword>
<comment type="caution">
    <text evidence="4">The sequence shown here is derived from an EMBL/GenBank/DDBJ whole genome shotgun (WGS) entry which is preliminary data.</text>
</comment>
<feature type="domain" description="NADH-quinone oxidoreductase subunit D" evidence="3">
    <location>
        <begin position="136"/>
        <end position="308"/>
    </location>
</feature>
<gene>
    <name evidence="1" type="primary">nuoD</name>
    <name evidence="4" type="ORF">HNR37_001789</name>
</gene>
<keyword evidence="1" id="KW-1003">Cell membrane</keyword>
<keyword evidence="2" id="KW-0812">Transmembrane</keyword>
<comment type="catalytic activity">
    <reaction evidence="1">
        <text>a quinone + NADH + 5 H(+)(in) = a quinol + NAD(+) + 4 H(+)(out)</text>
        <dbReference type="Rhea" id="RHEA:57888"/>
        <dbReference type="ChEBI" id="CHEBI:15378"/>
        <dbReference type="ChEBI" id="CHEBI:24646"/>
        <dbReference type="ChEBI" id="CHEBI:57540"/>
        <dbReference type="ChEBI" id="CHEBI:57945"/>
        <dbReference type="ChEBI" id="CHEBI:132124"/>
    </reaction>
</comment>
<dbReference type="InterPro" id="IPR029014">
    <property type="entry name" value="NiFe-Hase_large"/>
</dbReference>
<comment type="similarity">
    <text evidence="1">Belongs to the complex I 49 kDa subunit family.</text>
</comment>
<dbReference type="InterPro" id="IPR022885">
    <property type="entry name" value="NDH1_su_D/H"/>
</dbReference>
<dbReference type="Gene3D" id="1.10.645.10">
    <property type="entry name" value="Cytochrome-c3 Hydrogenase, chain B"/>
    <property type="match status" value="1"/>
</dbReference>
<dbReference type="Pfam" id="PF00346">
    <property type="entry name" value="Complex1_49kDa"/>
    <property type="match status" value="2"/>
</dbReference>
<proteinExistence type="inferred from homology"/>
<dbReference type="PANTHER" id="PTHR11993:SF10">
    <property type="entry name" value="NADH DEHYDROGENASE [UBIQUINONE] IRON-SULFUR PROTEIN 2, MITOCHONDRIAL"/>
    <property type="match status" value="1"/>
</dbReference>
<dbReference type="InterPro" id="IPR001135">
    <property type="entry name" value="NADH_Q_OxRdtase_suD"/>
</dbReference>
<dbReference type="GO" id="GO:0048038">
    <property type="term" value="F:quinone binding"/>
    <property type="evidence" value="ECO:0007669"/>
    <property type="project" value="UniProtKB-KW"/>
</dbReference>
<keyword evidence="5" id="KW-1185">Reference proteome</keyword>
<sequence length="384" mass="43472">MTTTLPNTMEDKLFKHDYKSDLMTLAMGPHHPSTHGVLQLMLKLDGEIVVEAEPVIGFLHRSMDRMGQDRPWIQFTAALNRVDYLATIHSEVPYCVAAERIAGLEVPERAQWLRVLMMELNRIHSHLLWVGTFLLDMGATTIVMYSLRERELILDIMEEITGMRMMNNYTRIGGVRYDLTPKSVEMLREFLKNFPKAYWDMDAIMSANPIVRSRLIGKGTLTYEQAVDFGAMGPISRASGVDFDLRRDCPDFVYDKLDFNVPVYTEGDNYARYKVRMDEMLESLKMVEQCLDMMPEGPVKVEKPKIGPMWKAPAGEAYAEVESARGILGTYVVSDGGATPMRTKLRGASFSNLHAFAQTLVGINISEVVVLLGTYDVVLPEIDR</sequence>
<keyword evidence="1" id="KW-1278">Translocase</keyword>
<feature type="transmembrane region" description="Helical" evidence="2">
    <location>
        <begin position="127"/>
        <end position="147"/>
    </location>
</feature>
<keyword evidence="2" id="KW-1133">Transmembrane helix</keyword>
<evidence type="ECO:0000313" key="4">
    <source>
        <dbReference type="EMBL" id="MBB5022452.1"/>
    </source>
</evidence>
<dbReference type="HAMAP" id="MF_01358">
    <property type="entry name" value="NDH1_NuoD"/>
    <property type="match status" value="1"/>
</dbReference>
<feature type="domain" description="NADH-quinone oxidoreductase subunit D" evidence="3">
    <location>
        <begin position="311"/>
        <end position="384"/>
    </location>
</feature>
<keyword evidence="1" id="KW-0830">Ubiquinone</keyword>
<dbReference type="Proteomes" id="UP000528322">
    <property type="component" value="Unassembled WGS sequence"/>
</dbReference>
<keyword evidence="1 2" id="KW-0472">Membrane</keyword>
<dbReference type="GO" id="GO:0051287">
    <property type="term" value="F:NAD binding"/>
    <property type="evidence" value="ECO:0007669"/>
    <property type="project" value="InterPro"/>
</dbReference>
<comment type="subunit">
    <text evidence="1">NDH-1 is composed of 14 different subunits. Subunits NuoB, C, D, E, F, and G constitute the peripheral sector of the complex.</text>
</comment>
<dbReference type="AlphaFoldDB" id="A0A7W7Y659"/>
<dbReference type="NCBIfam" id="NF004739">
    <property type="entry name" value="PRK06075.1"/>
    <property type="match status" value="1"/>
</dbReference>
<evidence type="ECO:0000313" key="5">
    <source>
        <dbReference type="Proteomes" id="UP000528322"/>
    </source>
</evidence>
<dbReference type="SUPFAM" id="SSF56762">
    <property type="entry name" value="HydB/Nqo4-like"/>
    <property type="match status" value="1"/>
</dbReference>
<evidence type="ECO:0000256" key="1">
    <source>
        <dbReference type="HAMAP-Rule" id="MF_01358"/>
    </source>
</evidence>
<accession>A0A7W7Y659</accession>
<keyword evidence="1" id="KW-0520">NAD</keyword>
<protein>
    <recommendedName>
        <fullName evidence="1">NADH-quinone oxidoreductase subunit D</fullName>
        <ecNumber evidence="1">7.1.1.-</ecNumber>
    </recommendedName>
    <alternativeName>
        <fullName evidence="1">NADH dehydrogenase I subunit D</fullName>
    </alternativeName>
    <alternativeName>
        <fullName evidence="1">NDH-1 subunit D</fullName>
    </alternativeName>
</protein>
<comment type="function">
    <text evidence="1">NDH-1 shuttles electrons from NADH, via FMN and iron-sulfur (Fe-S) centers, to quinones in the respiratory chain. The immediate electron acceptor for the enzyme in this species is believed to be ubiquinone. Couples the redox reaction to proton translocation (for every two electrons transferred, four hydrogen ions are translocated across the cytoplasmic membrane), and thus conserves the redox energy in a proton gradient.</text>
</comment>
<dbReference type="PANTHER" id="PTHR11993">
    <property type="entry name" value="NADH-UBIQUINONE OXIDOREDUCTASE 49 KDA SUBUNIT"/>
    <property type="match status" value="1"/>
</dbReference>
<dbReference type="EMBL" id="JACHID010000011">
    <property type="protein sequence ID" value="MBB5022452.1"/>
    <property type="molecule type" value="Genomic_DNA"/>
</dbReference>
<organism evidence="4 5">
    <name type="scientific">Desulfurispira natronophila</name>
    <dbReference type="NCBI Taxonomy" id="682562"/>
    <lineage>
        <taxon>Bacteria</taxon>
        <taxon>Pseudomonadati</taxon>
        <taxon>Chrysiogenota</taxon>
        <taxon>Chrysiogenia</taxon>
        <taxon>Chrysiogenales</taxon>
        <taxon>Chrysiogenaceae</taxon>
        <taxon>Desulfurispira</taxon>
    </lineage>
</organism>
<dbReference type="GO" id="GO:0050136">
    <property type="term" value="F:NADH dehydrogenase (quinone) (non-electrogenic) activity"/>
    <property type="evidence" value="ECO:0007669"/>
    <property type="project" value="UniProtKB-UniRule"/>
</dbReference>
<evidence type="ECO:0000256" key="2">
    <source>
        <dbReference type="SAM" id="Phobius"/>
    </source>
</evidence>
<dbReference type="RefSeq" id="WP_183732982.1">
    <property type="nucleotide sequence ID" value="NZ_JACHID010000011.1"/>
</dbReference>
<comment type="subcellular location">
    <subcellularLocation>
        <location evidence="1">Cell membrane</location>
        <topology evidence="1">Peripheral membrane protein</topology>
        <orientation evidence="1">Cytoplasmic side</orientation>
    </subcellularLocation>
</comment>
<name>A0A7W7Y659_9BACT</name>
<keyword evidence="1" id="KW-0874">Quinone</keyword>
<evidence type="ECO:0000259" key="3">
    <source>
        <dbReference type="Pfam" id="PF00346"/>
    </source>
</evidence>
<dbReference type="GO" id="GO:0005886">
    <property type="term" value="C:plasma membrane"/>
    <property type="evidence" value="ECO:0007669"/>
    <property type="project" value="UniProtKB-SubCell"/>
</dbReference>
<reference evidence="4 5" key="1">
    <citation type="submission" date="2020-08" db="EMBL/GenBank/DDBJ databases">
        <title>Genomic Encyclopedia of Type Strains, Phase IV (KMG-IV): sequencing the most valuable type-strain genomes for metagenomic binning, comparative biology and taxonomic classification.</title>
        <authorList>
            <person name="Goeker M."/>
        </authorList>
    </citation>
    <scope>NUCLEOTIDE SEQUENCE [LARGE SCALE GENOMIC DNA]</scope>
    <source>
        <strain evidence="4 5">DSM 22071</strain>
    </source>
</reference>
<dbReference type="EC" id="7.1.1.-" evidence="1"/>